<evidence type="ECO:0000256" key="1">
    <source>
        <dbReference type="SAM" id="MobiDB-lite"/>
    </source>
</evidence>
<dbReference type="PANTHER" id="PTHR43308:SF5">
    <property type="entry name" value="S-LAYER PROTEIN _ PEPTIDOGLYCAN ENDO-BETA-N-ACETYLGLUCOSAMINIDASE"/>
    <property type="match status" value="1"/>
</dbReference>
<feature type="signal peptide" evidence="2">
    <location>
        <begin position="1"/>
        <end position="27"/>
    </location>
</feature>
<dbReference type="EMBL" id="CAKMMG010000006">
    <property type="protein sequence ID" value="CAH1213386.1"/>
    <property type="molecule type" value="Genomic_DNA"/>
</dbReference>
<evidence type="ECO:0000256" key="2">
    <source>
        <dbReference type="SAM" id="SignalP"/>
    </source>
</evidence>
<name>A0ABN8GSJ3_9BACL</name>
<evidence type="ECO:0000313" key="5">
    <source>
        <dbReference type="Proteomes" id="UP000838324"/>
    </source>
</evidence>
<dbReference type="RefSeq" id="WP_236335632.1">
    <property type="nucleotide sequence ID" value="NZ_CAKMMG010000006.1"/>
</dbReference>
<feature type="compositionally biased region" description="Gly residues" evidence="1">
    <location>
        <begin position="232"/>
        <end position="244"/>
    </location>
</feature>
<sequence>MGRKFRGIMAGVLGISMLLGSMGAAGAQSSGKDYEGHWAQKTIESWLEKGDLKGFQDGSVKPNQTITRAEFMTLVNRSFGFTSESKISFTDVASTNWAYSEIAKAVAAGYIQGYNNDIRPGDPINRQEAAVVVGKLLKLAGGNINDLKMFSDAGQIAEWGKASVAAAVAAGILKGYPNGTFAPQQALTRAESLTLIDSAAAQYTADQPTATPAASATPSASPTPTATAAAAVGGGGGGGGGGGSVTATPTPTATPVVTPTATPVVTPEPTLPVSDIPLLDIHVASVTNTSVTNGVYLNFDYSALPASMFGNGTYATYYVTTTPINSRDLKWVLQNRRALTTSPTYSYPNNSHVKVDVPSAFVPAAGDYYVSVILNAHDQTLGYYSQKVNLQPAFVSVSKNFVKLETGVTIKLEKQVVQSTPDIMGGTYYSDVVDVTYALKDQPGNAVYYSITPKYYMDVDYKWAVGDLLKSSHSLYSDKIIRVTDHYYPKSISDIPLVYETLGNNKTYNEQEYTIIFYNKDLQALSYYQGKVTQSDELAVETAEKKIDEISGKPALEEESVIMRASRAYSLLNDSLKAQISQSRRTTLENALSQLEMKKSSGPLGSSLPLASTKLTPQRTTFNGLILTAYTVDTISEAESISLYITDSPFTAADLAVPSVYGKQKFRGYDSLSVTGVQGNHYATVVIYDKNGQPIRYATQLIDFTVTAPVWDGSAVQIQDGVSLERDYSNGSRADYVIFEDYKKAHPEAVYATTTSRSELGTVQDFNPENVVKHLNAYNFTSSYPFIRLSYETEEALTGLTEDYIIIFYDQNFKAISYYIGTLAD</sequence>
<feature type="domain" description="SLH" evidence="3">
    <location>
        <begin position="26"/>
        <end position="84"/>
    </location>
</feature>
<reference evidence="4" key="1">
    <citation type="submission" date="2022-01" db="EMBL/GenBank/DDBJ databases">
        <authorList>
            <person name="Criscuolo A."/>
        </authorList>
    </citation>
    <scope>NUCLEOTIDE SEQUENCE</scope>
    <source>
        <strain evidence="4">CIP111892</strain>
    </source>
</reference>
<dbReference type="InterPro" id="IPR001119">
    <property type="entry name" value="SLH_dom"/>
</dbReference>
<proteinExistence type="predicted"/>
<keyword evidence="5" id="KW-1185">Reference proteome</keyword>
<feature type="chain" id="PRO_5045392760" description="SLH domain-containing protein" evidence="2">
    <location>
        <begin position="28"/>
        <end position="825"/>
    </location>
</feature>
<feature type="domain" description="SLH" evidence="3">
    <location>
        <begin position="147"/>
        <end position="210"/>
    </location>
</feature>
<feature type="region of interest" description="Disordered" evidence="1">
    <location>
        <begin position="207"/>
        <end position="265"/>
    </location>
</feature>
<dbReference type="Proteomes" id="UP000838324">
    <property type="component" value="Unassembled WGS sequence"/>
</dbReference>
<accession>A0ABN8GSJ3</accession>
<comment type="caution">
    <text evidence="4">The sequence shown here is derived from an EMBL/GenBank/DDBJ whole genome shotgun (WGS) entry which is preliminary data.</text>
</comment>
<organism evidence="4 5">
    <name type="scientific">Paenibacillus auburnensis</name>
    <dbReference type="NCBI Taxonomy" id="2905649"/>
    <lineage>
        <taxon>Bacteria</taxon>
        <taxon>Bacillati</taxon>
        <taxon>Bacillota</taxon>
        <taxon>Bacilli</taxon>
        <taxon>Bacillales</taxon>
        <taxon>Paenibacillaceae</taxon>
        <taxon>Paenibacillus</taxon>
    </lineage>
</organism>
<feature type="domain" description="SLH" evidence="3">
    <location>
        <begin position="85"/>
        <end position="146"/>
    </location>
</feature>
<evidence type="ECO:0000313" key="4">
    <source>
        <dbReference type="EMBL" id="CAH1213386.1"/>
    </source>
</evidence>
<gene>
    <name evidence="4" type="ORF">PAECIP111892_03843</name>
</gene>
<protein>
    <recommendedName>
        <fullName evidence="3">SLH domain-containing protein</fullName>
    </recommendedName>
</protein>
<dbReference type="InterPro" id="IPR051465">
    <property type="entry name" value="Cell_Envelope_Struct_Comp"/>
</dbReference>
<feature type="compositionally biased region" description="Low complexity" evidence="1">
    <location>
        <begin position="245"/>
        <end position="265"/>
    </location>
</feature>
<keyword evidence="2" id="KW-0732">Signal</keyword>
<dbReference type="PROSITE" id="PS51272">
    <property type="entry name" value="SLH"/>
    <property type="match status" value="3"/>
</dbReference>
<feature type="compositionally biased region" description="Low complexity" evidence="1">
    <location>
        <begin position="208"/>
        <end position="231"/>
    </location>
</feature>
<dbReference type="PANTHER" id="PTHR43308">
    <property type="entry name" value="OUTER MEMBRANE PROTEIN ALPHA-RELATED"/>
    <property type="match status" value="1"/>
</dbReference>
<dbReference type="Pfam" id="PF00395">
    <property type="entry name" value="SLH"/>
    <property type="match status" value="3"/>
</dbReference>
<evidence type="ECO:0000259" key="3">
    <source>
        <dbReference type="PROSITE" id="PS51272"/>
    </source>
</evidence>